<organism evidence="3 4">
    <name type="scientific">Chloropicon roscoffensis</name>
    <dbReference type="NCBI Taxonomy" id="1461544"/>
    <lineage>
        <taxon>Eukaryota</taxon>
        <taxon>Viridiplantae</taxon>
        <taxon>Chlorophyta</taxon>
        <taxon>Chloropicophyceae</taxon>
        <taxon>Chloropicales</taxon>
        <taxon>Chloropicaceae</taxon>
        <taxon>Chloropicon</taxon>
    </lineage>
</organism>
<proteinExistence type="inferred from homology"/>
<name>A0AAX4PBL7_9CHLO</name>
<keyword evidence="2" id="KW-0378">Hydrolase</keyword>
<dbReference type="PRINTS" id="PR00724">
    <property type="entry name" value="CRBOXYPTASEC"/>
</dbReference>
<dbReference type="Pfam" id="PF00450">
    <property type="entry name" value="Peptidase_S10"/>
    <property type="match status" value="1"/>
</dbReference>
<evidence type="ECO:0000313" key="3">
    <source>
        <dbReference type="EMBL" id="WZN63757.1"/>
    </source>
</evidence>
<keyword evidence="2" id="KW-0645">Protease</keyword>
<keyword evidence="2" id="KW-0732">Signal</keyword>
<feature type="signal peptide" evidence="2">
    <location>
        <begin position="1"/>
        <end position="21"/>
    </location>
</feature>
<dbReference type="PANTHER" id="PTHR11802:SF201">
    <property type="entry name" value="CARBOXYPEPTIDASE"/>
    <property type="match status" value="1"/>
</dbReference>
<dbReference type="GO" id="GO:0006508">
    <property type="term" value="P:proteolysis"/>
    <property type="evidence" value="ECO:0007669"/>
    <property type="project" value="UniProtKB-KW"/>
</dbReference>
<dbReference type="EC" id="3.4.16.-" evidence="2"/>
<dbReference type="AlphaFoldDB" id="A0AAX4PBL7"/>
<evidence type="ECO:0000313" key="4">
    <source>
        <dbReference type="Proteomes" id="UP001472866"/>
    </source>
</evidence>
<dbReference type="Gene3D" id="3.40.50.12670">
    <property type="match status" value="1"/>
</dbReference>
<evidence type="ECO:0000256" key="2">
    <source>
        <dbReference type="RuleBase" id="RU361156"/>
    </source>
</evidence>
<accession>A0AAX4PBL7</accession>
<dbReference type="InterPro" id="IPR029058">
    <property type="entry name" value="AB_hydrolase_fold"/>
</dbReference>
<dbReference type="InterPro" id="IPR018202">
    <property type="entry name" value="Ser_caboxypep_ser_AS"/>
</dbReference>
<sequence>MRAPTWVAAAILALLATVVSGAPEHDKVTSLPGIVTHNGELQVSLYSGFFESTPTDRVHYMLAEAELDPSNDPPLILWLQGGPGASSMMGMFQEFGPYIIASGDSVVRNEYAWTKLASVLVLESPTGVGFSYCQDQMSPGGKCHHNDTSTALLNLESLKRFVEAFPEYEGKDFMIWGESYAGVFVPTLANLVYESDLKLNFLGFSVGDPCTSEKYQHLGDQLHFNLGYAYHNGFISATSYGRLLHDCSKRDWNGNLAPDYSTPQCVLEWRVYFLQTSNNDGQNPLGFDVEFGKTGKFINTFNNYGPNGGPFDTMLRDYLSSPEVKEALHVSEAPVERWGMGENLVYTKEHLACFYEEGTPQGARPKFDWDMLEIYRKLAGNVPRIVVFNGDTDPDVQYRGTEAAIESLGLDVKEGGGWRPWFFTADGASSDLMENKTPYWGELLSLKPAGPQLGGYVKDYEKNVSFVTVHTSGHMVPQFKPQAAQLLFGKVMMNEDLSPPMNETEIASLSDAEFFGNGTKGYLTEWILRAQSAEYSTLGGGEEEPH</sequence>
<dbReference type="PANTHER" id="PTHR11802">
    <property type="entry name" value="SERINE PROTEASE FAMILY S10 SERINE CARBOXYPEPTIDASE"/>
    <property type="match status" value="1"/>
</dbReference>
<reference evidence="3 4" key="1">
    <citation type="submission" date="2024-03" db="EMBL/GenBank/DDBJ databases">
        <title>Complete genome sequence of the green alga Chloropicon roscoffensis RCC1871.</title>
        <authorList>
            <person name="Lemieux C."/>
            <person name="Pombert J.-F."/>
            <person name="Otis C."/>
            <person name="Turmel M."/>
        </authorList>
    </citation>
    <scope>NUCLEOTIDE SEQUENCE [LARGE SCALE GENOMIC DNA]</scope>
    <source>
        <strain evidence="3 4">RCC1871</strain>
    </source>
</reference>
<dbReference type="PROSITE" id="PS00131">
    <property type="entry name" value="CARBOXYPEPT_SER_SER"/>
    <property type="match status" value="1"/>
</dbReference>
<protein>
    <recommendedName>
        <fullName evidence="2">Carboxypeptidase</fullName>
        <ecNumber evidence="2">3.4.16.-</ecNumber>
    </recommendedName>
</protein>
<dbReference type="Proteomes" id="UP001472866">
    <property type="component" value="Chromosome 08"/>
</dbReference>
<evidence type="ECO:0000256" key="1">
    <source>
        <dbReference type="ARBA" id="ARBA00009431"/>
    </source>
</evidence>
<keyword evidence="2 3" id="KW-0121">Carboxypeptidase</keyword>
<dbReference type="EMBL" id="CP151508">
    <property type="protein sequence ID" value="WZN63757.1"/>
    <property type="molecule type" value="Genomic_DNA"/>
</dbReference>
<keyword evidence="4" id="KW-1185">Reference proteome</keyword>
<dbReference type="InterPro" id="IPR001563">
    <property type="entry name" value="Peptidase_S10"/>
</dbReference>
<dbReference type="Gene3D" id="3.40.50.1820">
    <property type="entry name" value="alpha/beta hydrolase"/>
    <property type="match status" value="1"/>
</dbReference>
<gene>
    <name evidence="3" type="ORF">HKI87_08g53080</name>
</gene>
<comment type="similarity">
    <text evidence="1 2">Belongs to the peptidase S10 family.</text>
</comment>
<dbReference type="GO" id="GO:0004185">
    <property type="term" value="F:serine-type carboxypeptidase activity"/>
    <property type="evidence" value="ECO:0007669"/>
    <property type="project" value="UniProtKB-UniRule"/>
</dbReference>
<feature type="chain" id="PRO_5043094106" description="Carboxypeptidase" evidence="2">
    <location>
        <begin position="22"/>
        <end position="546"/>
    </location>
</feature>
<dbReference type="SUPFAM" id="SSF53474">
    <property type="entry name" value="alpha/beta-Hydrolases"/>
    <property type="match status" value="1"/>
</dbReference>